<accession>X1EJT3</accession>
<gene>
    <name evidence="2" type="ORF">S01H4_57021</name>
</gene>
<dbReference type="GO" id="GO:0006139">
    <property type="term" value="P:nucleobase-containing compound metabolic process"/>
    <property type="evidence" value="ECO:0007669"/>
    <property type="project" value="InterPro"/>
</dbReference>
<reference evidence="2" key="1">
    <citation type="journal article" date="2014" name="Front. Microbiol.">
        <title>High frequency of phylogenetically diverse reductive dehalogenase-homologous genes in deep subseafloor sedimentary metagenomes.</title>
        <authorList>
            <person name="Kawai M."/>
            <person name="Futagami T."/>
            <person name="Toyoda A."/>
            <person name="Takaki Y."/>
            <person name="Nishi S."/>
            <person name="Hori S."/>
            <person name="Arai W."/>
            <person name="Tsubouchi T."/>
            <person name="Morono Y."/>
            <person name="Uchiyama I."/>
            <person name="Ito T."/>
            <person name="Fujiyama A."/>
            <person name="Inagaki F."/>
            <person name="Takami H."/>
        </authorList>
    </citation>
    <scope>NUCLEOTIDE SEQUENCE</scope>
    <source>
        <strain evidence="2">Expedition CK06-06</strain>
    </source>
</reference>
<dbReference type="PANTHER" id="PTHR11472">
    <property type="entry name" value="DNA REPAIR DEAD HELICASE RAD3/XP-D SUBFAMILY MEMBER"/>
    <property type="match status" value="1"/>
</dbReference>
<dbReference type="Pfam" id="PF13307">
    <property type="entry name" value="Helicase_C_2"/>
    <property type="match status" value="1"/>
</dbReference>
<protein>
    <recommendedName>
        <fullName evidence="1">ATP-dependent helicase C-terminal domain-containing protein</fullName>
    </recommendedName>
</protein>
<dbReference type="GO" id="GO:0005524">
    <property type="term" value="F:ATP binding"/>
    <property type="evidence" value="ECO:0007669"/>
    <property type="project" value="InterPro"/>
</dbReference>
<dbReference type="InterPro" id="IPR045028">
    <property type="entry name" value="DinG/Rad3-like"/>
</dbReference>
<dbReference type="InterPro" id="IPR006555">
    <property type="entry name" value="ATP-dep_Helicase_C"/>
</dbReference>
<organism evidence="2">
    <name type="scientific">marine sediment metagenome</name>
    <dbReference type="NCBI Taxonomy" id="412755"/>
    <lineage>
        <taxon>unclassified sequences</taxon>
        <taxon>metagenomes</taxon>
        <taxon>ecological metagenomes</taxon>
    </lineage>
</organism>
<dbReference type="GO" id="GO:0016818">
    <property type="term" value="F:hydrolase activity, acting on acid anhydrides, in phosphorus-containing anhydrides"/>
    <property type="evidence" value="ECO:0007669"/>
    <property type="project" value="InterPro"/>
</dbReference>
<feature type="non-terminal residue" evidence="2">
    <location>
        <position position="1"/>
    </location>
</feature>
<dbReference type="PANTHER" id="PTHR11472:SF34">
    <property type="entry name" value="REGULATOR OF TELOMERE ELONGATION HELICASE 1"/>
    <property type="match status" value="1"/>
</dbReference>
<dbReference type="GO" id="GO:0003676">
    <property type="term" value="F:nucleic acid binding"/>
    <property type="evidence" value="ECO:0007669"/>
    <property type="project" value="InterPro"/>
</dbReference>
<feature type="domain" description="ATP-dependent helicase C-terminal" evidence="1">
    <location>
        <begin position="1"/>
        <end position="99"/>
    </location>
</feature>
<dbReference type="AlphaFoldDB" id="X1EJT3"/>
<dbReference type="GO" id="GO:0003678">
    <property type="term" value="F:DNA helicase activity"/>
    <property type="evidence" value="ECO:0007669"/>
    <property type="project" value="TreeGrafter"/>
</dbReference>
<sequence>NKTSNKNYLLLAVHGGIFSEGVDYTGDMAIGAFIIGPGLPAFSMEQELMQKYFEFKWKKGFEYAYRNPGMMKVIQAAGRIFRTTTDRGFVMLIGHRFSTPYYKSVLPTDWNIEHPPDLIQRIQSFWTTKNSDLREDLRVGQYGSVKPKINQKKYPKTADLFDFMEKL</sequence>
<name>X1EJT3_9ZZZZ</name>
<dbReference type="SMART" id="SM00491">
    <property type="entry name" value="HELICc2"/>
    <property type="match status" value="1"/>
</dbReference>
<dbReference type="Gene3D" id="3.40.50.300">
    <property type="entry name" value="P-loop containing nucleotide triphosphate hydrolases"/>
    <property type="match status" value="1"/>
</dbReference>
<proteinExistence type="predicted"/>
<comment type="caution">
    <text evidence="2">The sequence shown here is derived from an EMBL/GenBank/DDBJ whole genome shotgun (WGS) entry which is preliminary data.</text>
</comment>
<dbReference type="InterPro" id="IPR027417">
    <property type="entry name" value="P-loop_NTPase"/>
</dbReference>
<evidence type="ECO:0000313" key="2">
    <source>
        <dbReference type="EMBL" id="GAH17379.1"/>
    </source>
</evidence>
<evidence type="ECO:0000259" key="1">
    <source>
        <dbReference type="SMART" id="SM00491"/>
    </source>
</evidence>
<dbReference type="EMBL" id="BART01033118">
    <property type="protein sequence ID" value="GAH17379.1"/>
    <property type="molecule type" value="Genomic_DNA"/>
</dbReference>